<comment type="caution">
    <text evidence="3">The sequence shown here is derived from an EMBL/GenBank/DDBJ whole genome shotgun (WGS) entry which is preliminary data.</text>
</comment>
<keyword evidence="1" id="KW-0998">Cell outer membrane</keyword>
<evidence type="ECO:0000259" key="2">
    <source>
        <dbReference type="Pfam" id="PF04453"/>
    </source>
</evidence>
<organism evidence="3 4">
    <name type="scientific">Pseudogemmobacter faecipullorum</name>
    <dbReference type="NCBI Taxonomy" id="2755041"/>
    <lineage>
        <taxon>Bacteria</taxon>
        <taxon>Pseudomonadati</taxon>
        <taxon>Pseudomonadota</taxon>
        <taxon>Alphaproteobacteria</taxon>
        <taxon>Rhodobacterales</taxon>
        <taxon>Paracoccaceae</taxon>
        <taxon>Pseudogemmobacter</taxon>
    </lineage>
</organism>
<sequence length="719" mass="78737" precursor="true">MPLRRLLASLALSTAFILPLPGHAQEQAAMVTDELQVTSGDDRLVAQGHVEILYQGYRLTATSVTYDRSDDSLVIAGPLSLTSADGSTVILASQAELSADMTQGILTSARIVLDQQLQMAAGSLSRIGGRYSAMNNVVASSCQICAAHPTPLWEIRARRVIHDEAAQMIWFDQAQFRIGGVPVFYIPRLRLPDAKQSRVSGFLAPSMRSTSLLGTGLKLPYFLTLGDDRDLTITPYLSTKRSQTVELRYRQAFRTGAIELEGALTSDDLTDHSRRGWFRGRGSFELPDDFRLAFNVIATSDNAYLLDYGYSDRDRLDSRVELSRVRRNGFFSLRLVSFQSLRDEDDNDTLPSLVTDMTFHRRFSLGPLGGMGGLRIQTHSHLRTSASPLDPDAPLGDGISDGRDVSRLSARVDWRRSFISDLGLETTLLGEAQFDVYRLHQDAAFEGSYTRATAAAGVELRWPLLKASSNGVAHVLEPVIQIVGALDDKSGIPNEDSVLVEFDEASLWNLDRFPGADAIEQSSRANIGLSWTRYDPAGWSSILTIGKVLRKHDRDGFGLASGLGGLNSDWLAAASFNFASGFTATTRAVIGEDLELTKGEMRLSLSQGRLFLASSALWAVADPSENRYQDSRELTFDAAWKVNPSLTTKAEGRYDFDGKRGTIAGLGIEYRNECVVVDLSLSRRLTTSDSVNPTTNFGLSVDLIGFGNGKTAGPARRCY</sequence>
<comment type="function">
    <text evidence="1">Involved in the assembly of lipopolysaccharide (LPS) at the surface of the outer membrane.</text>
</comment>
<dbReference type="InterPro" id="IPR007543">
    <property type="entry name" value="LptD_C"/>
</dbReference>
<dbReference type="InterPro" id="IPR020889">
    <property type="entry name" value="LipoPS_assembly_LptD"/>
</dbReference>
<feature type="domain" description="LptD C-terminal" evidence="2">
    <location>
        <begin position="274"/>
        <end position="644"/>
    </location>
</feature>
<gene>
    <name evidence="1" type="primary">lptD</name>
    <name evidence="3" type="ORF">H0485_08760</name>
</gene>
<protein>
    <recommendedName>
        <fullName evidence="1">LPS-assembly protein LptD</fullName>
    </recommendedName>
</protein>
<dbReference type="RefSeq" id="WP_226934991.1">
    <property type="nucleotide sequence ID" value="NZ_JACDXX010000006.1"/>
</dbReference>
<keyword evidence="1" id="KW-0732">Signal</keyword>
<comment type="subunit">
    <text evidence="1">Component of the lipopolysaccharide transport and assembly complex.</text>
</comment>
<evidence type="ECO:0000256" key="1">
    <source>
        <dbReference type="HAMAP-Rule" id="MF_01411"/>
    </source>
</evidence>
<keyword evidence="1" id="KW-0472">Membrane</keyword>
<dbReference type="PANTHER" id="PTHR30189">
    <property type="entry name" value="LPS-ASSEMBLY PROTEIN"/>
    <property type="match status" value="1"/>
</dbReference>
<feature type="chain" id="PRO_5044916971" description="LPS-assembly protein LptD" evidence="1">
    <location>
        <begin position="25"/>
        <end position="719"/>
    </location>
</feature>
<accession>A0ABS8CMJ5</accession>
<proteinExistence type="inferred from homology"/>
<dbReference type="HAMAP" id="MF_01411">
    <property type="entry name" value="LPS_assembly_LptD"/>
    <property type="match status" value="1"/>
</dbReference>
<dbReference type="EMBL" id="JACDXX010000006">
    <property type="protein sequence ID" value="MCB5410090.1"/>
    <property type="molecule type" value="Genomic_DNA"/>
</dbReference>
<evidence type="ECO:0000313" key="3">
    <source>
        <dbReference type="EMBL" id="MCB5410090.1"/>
    </source>
</evidence>
<keyword evidence="4" id="KW-1185">Reference proteome</keyword>
<dbReference type="PANTHER" id="PTHR30189:SF1">
    <property type="entry name" value="LPS-ASSEMBLY PROTEIN LPTD"/>
    <property type="match status" value="1"/>
</dbReference>
<comment type="caution">
    <text evidence="1">Lacks conserved residue(s) required for the propagation of feature annotation.</text>
</comment>
<comment type="similarity">
    <text evidence="1">Belongs to the LptD family.</text>
</comment>
<reference evidence="3 4" key="1">
    <citation type="submission" date="2020-07" db="EMBL/GenBank/DDBJ databases">
        <title>Pseudogemmobacter sp. nov., isolated from poultry manure in Taiwan.</title>
        <authorList>
            <person name="Lin S.-Y."/>
            <person name="Tang Y.-S."/>
            <person name="Young C.-C."/>
        </authorList>
    </citation>
    <scope>NUCLEOTIDE SEQUENCE [LARGE SCALE GENOMIC DNA]</scope>
    <source>
        <strain evidence="3 4">CC-YST710</strain>
    </source>
</reference>
<dbReference type="Proteomes" id="UP001198571">
    <property type="component" value="Unassembled WGS sequence"/>
</dbReference>
<name>A0ABS8CMJ5_9RHOB</name>
<dbReference type="InterPro" id="IPR050218">
    <property type="entry name" value="LptD"/>
</dbReference>
<evidence type="ECO:0000313" key="4">
    <source>
        <dbReference type="Proteomes" id="UP001198571"/>
    </source>
</evidence>
<dbReference type="Pfam" id="PF04453">
    <property type="entry name" value="LptD"/>
    <property type="match status" value="1"/>
</dbReference>
<feature type="signal peptide" evidence="1">
    <location>
        <begin position="1"/>
        <end position="24"/>
    </location>
</feature>
<comment type="subcellular location">
    <subcellularLocation>
        <location evidence="1">Cell outer membrane</location>
    </subcellularLocation>
</comment>